<accession>V4HG95</accession>
<feature type="transmembrane region" description="Helical" evidence="1">
    <location>
        <begin position="55"/>
        <end position="76"/>
    </location>
</feature>
<dbReference type="EMBL" id="ASGZ01000070">
    <property type="protein sequence ID" value="ESP86809.1"/>
    <property type="molecule type" value="Genomic_DNA"/>
</dbReference>
<proteinExistence type="predicted"/>
<name>V4HG95_9EURY</name>
<keyword evidence="1" id="KW-0812">Transmembrane</keyword>
<dbReference type="RefSeq" id="WP_023395974.1">
    <property type="nucleotide sequence ID" value="NZ_ASGZ01000070.1"/>
</dbReference>
<dbReference type="PATRIC" id="fig|1324957.4.peg.3458"/>
<feature type="transmembrane region" description="Helical" evidence="1">
    <location>
        <begin position="88"/>
        <end position="111"/>
    </location>
</feature>
<sequence length="481" mass="53207">MSGPVRFVMRNREKFLLVGYAIAILIFASLLSPMLGQAWQRAELTRALFQTRLLIGLSLEIIAVVLVSLFFGLLGLMILDTKKRFQGVLLFVGSIVGLLALSSMGLLLPNIDLFGNIQWVAAGLVVGGVVGGGRSILDVNSNGPREFRSASRAVYFLLSALMVVGFLEYHLEYPFPLEIARNEVVMEPVASEFAVVGESSELLMNAVLVGAFIVTTKRFVQYDAERDFFVLGPTGSGKSLFLVGAYLEALERFTQDDSETPLNPSQDLINLVGALDRQGDGWFVEATRAQELEDLHFQYVHGNVFPKNVEVSSLDYAGEWLEDIPDIIMGTEDADDPPNTLKRVADNVRQADTLILLIDSNRWLDDEPLEIEPYFDIVQATEEKNVILIATKADVLAEQFRSERGLDAQQYFPDFKEYVNEQLGTNQTVQSLLAQAGSASEIHPVYYQTTVDDSGERVPMRANGTVTTVGFDELLDMVGEN</sequence>
<keyword evidence="1" id="KW-0472">Membrane</keyword>
<dbReference type="InterPro" id="IPR027417">
    <property type="entry name" value="P-loop_NTPase"/>
</dbReference>
<reference evidence="2 3" key="1">
    <citation type="journal article" date="2013" name="Genome Announc.">
        <title>Draft Genome Sequence of 'Candidatus Halobonum tyrrellensis' Strain G22, Isolated from the Hypersaline Waters of Lake Tyrrell, Australia.</title>
        <authorList>
            <person name="Ugalde J.A."/>
            <person name="Narasingarao P."/>
            <person name="Kuo S."/>
            <person name="Podell S."/>
            <person name="Allen E.E."/>
        </authorList>
    </citation>
    <scope>NUCLEOTIDE SEQUENCE [LARGE SCALE GENOMIC DNA]</scope>
    <source>
        <strain evidence="2 3">G22</strain>
    </source>
</reference>
<keyword evidence="1" id="KW-1133">Transmembrane helix</keyword>
<dbReference type="SUPFAM" id="SSF52540">
    <property type="entry name" value="P-loop containing nucleoside triphosphate hydrolases"/>
    <property type="match status" value="1"/>
</dbReference>
<dbReference type="Proteomes" id="UP000017840">
    <property type="component" value="Unassembled WGS sequence"/>
</dbReference>
<protein>
    <submittedName>
        <fullName evidence="2">Uncharacterized protein</fullName>
    </submittedName>
</protein>
<dbReference type="OrthoDB" id="300006at2157"/>
<feature type="transmembrane region" description="Helical" evidence="1">
    <location>
        <begin position="149"/>
        <end position="167"/>
    </location>
</feature>
<feature type="transmembrane region" description="Helical" evidence="1">
    <location>
        <begin position="117"/>
        <end position="137"/>
    </location>
</feature>
<dbReference type="eggNOG" id="arCOG06794">
    <property type="taxonomic scope" value="Archaea"/>
</dbReference>
<keyword evidence="3" id="KW-1185">Reference proteome</keyword>
<evidence type="ECO:0000313" key="2">
    <source>
        <dbReference type="EMBL" id="ESP86809.1"/>
    </source>
</evidence>
<evidence type="ECO:0000313" key="3">
    <source>
        <dbReference type="Proteomes" id="UP000017840"/>
    </source>
</evidence>
<feature type="transmembrane region" description="Helical" evidence="1">
    <location>
        <begin position="15"/>
        <end position="35"/>
    </location>
</feature>
<organism evidence="2 3">
    <name type="scientific">Candidatus Halobonum tyrrellensis G22</name>
    <dbReference type="NCBI Taxonomy" id="1324957"/>
    <lineage>
        <taxon>Archaea</taxon>
        <taxon>Methanobacteriati</taxon>
        <taxon>Methanobacteriota</taxon>
        <taxon>Stenosarchaea group</taxon>
        <taxon>Halobacteria</taxon>
        <taxon>Halobacteriales</taxon>
        <taxon>Haloferacaceae</taxon>
        <taxon>Candidatus Halobonum</taxon>
    </lineage>
</organism>
<comment type="caution">
    <text evidence="2">The sequence shown here is derived from an EMBL/GenBank/DDBJ whole genome shotgun (WGS) entry which is preliminary data.</text>
</comment>
<evidence type="ECO:0000256" key="1">
    <source>
        <dbReference type="SAM" id="Phobius"/>
    </source>
</evidence>
<dbReference type="AlphaFoldDB" id="V4HG95"/>
<gene>
    <name evidence="2" type="ORF">K933_17037</name>
</gene>